<proteinExistence type="predicted"/>
<protein>
    <submittedName>
        <fullName evidence="1">Uncharacterized protein</fullName>
    </submittedName>
</protein>
<comment type="caution">
    <text evidence="1">The sequence shown here is derived from an EMBL/GenBank/DDBJ whole genome shotgun (WGS) entry which is preliminary data.</text>
</comment>
<evidence type="ECO:0000313" key="1">
    <source>
        <dbReference type="EMBL" id="KAI9908182.1"/>
    </source>
</evidence>
<reference evidence="1 2" key="1">
    <citation type="journal article" date="2022" name="bioRxiv">
        <title>The genome of the oomycete Peronosclerospora sorghi, a cosmopolitan pathogen of maize and sorghum, is inflated with dispersed pseudogenes.</title>
        <authorList>
            <person name="Fletcher K."/>
            <person name="Martin F."/>
            <person name="Isakeit T."/>
            <person name="Cavanaugh K."/>
            <person name="Magill C."/>
            <person name="Michelmore R."/>
        </authorList>
    </citation>
    <scope>NUCLEOTIDE SEQUENCE [LARGE SCALE GENOMIC DNA]</scope>
    <source>
        <strain evidence="1">P6</strain>
    </source>
</reference>
<organism evidence="1 2">
    <name type="scientific">Peronosclerospora sorghi</name>
    <dbReference type="NCBI Taxonomy" id="230839"/>
    <lineage>
        <taxon>Eukaryota</taxon>
        <taxon>Sar</taxon>
        <taxon>Stramenopiles</taxon>
        <taxon>Oomycota</taxon>
        <taxon>Peronosporomycetes</taxon>
        <taxon>Peronosporales</taxon>
        <taxon>Peronosporaceae</taxon>
        <taxon>Peronosclerospora</taxon>
    </lineage>
</organism>
<accession>A0ACC0VNW8</accession>
<dbReference type="EMBL" id="CM047587">
    <property type="protein sequence ID" value="KAI9908182.1"/>
    <property type="molecule type" value="Genomic_DNA"/>
</dbReference>
<sequence length="156" mass="17652">MQLESYELKSMAMTRINFLLVVLCILYFYTNASAQEISKPQAEVSNSFNSSETGTPSNLRGSKKTSEAHDTTTTTEERVADISNEVKRFFGKDSALGKIVEKMRRSPTTPKASAYLEKAHAYFKRLNDSTTPLERLHIYGTFLLFFIGAWALYTIE</sequence>
<name>A0ACC0VNW8_9STRA</name>
<evidence type="ECO:0000313" key="2">
    <source>
        <dbReference type="Proteomes" id="UP001163321"/>
    </source>
</evidence>
<gene>
    <name evidence="1" type="ORF">PsorP6_004390</name>
</gene>
<dbReference type="Proteomes" id="UP001163321">
    <property type="component" value="Chromosome 8"/>
</dbReference>
<keyword evidence="2" id="KW-1185">Reference proteome</keyword>